<comment type="subcellular location">
    <subcellularLocation>
        <location evidence="1">Membrane</location>
        <topology evidence="1">Single-pass type I membrane protein</topology>
    </subcellularLocation>
</comment>
<dbReference type="FunFam" id="1.10.510.10:FF:000388">
    <property type="entry name" value="Leucine-rich repeat receptor-like tyrosine-protein kinase PXC3"/>
    <property type="match status" value="1"/>
</dbReference>
<feature type="domain" description="Protein kinase" evidence="16">
    <location>
        <begin position="683"/>
        <end position="958"/>
    </location>
</feature>
<keyword evidence="10 14" id="KW-1133">Transmembrane helix</keyword>
<keyword evidence="13" id="KW-0325">Glycoprotein</keyword>
<name>A0AAN7L2H0_9MYRT</name>
<protein>
    <recommendedName>
        <fullName evidence="16">Protein kinase domain-containing protein</fullName>
    </recommendedName>
</protein>
<evidence type="ECO:0000259" key="16">
    <source>
        <dbReference type="PROSITE" id="PS50011"/>
    </source>
</evidence>
<dbReference type="Gene3D" id="3.30.200.20">
    <property type="entry name" value="Phosphorylase Kinase, domain 1"/>
    <property type="match status" value="1"/>
</dbReference>
<dbReference type="PROSITE" id="PS50011">
    <property type="entry name" value="PROTEIN_KINASE_DOM"/>
    <property type="match status" value="1"/>
</dbReference>
<evidence type="ECO:0000256" key="12">
    <source>
        <dbReference type="ARBA" id="ARBA00023170"/>
    </source>
</evidence>
<keyword evidence="6 15" id="KW-0732">Signal</keyword>
<dbReference type="GO" id="GO:0004672">
    <property type="term" value="F:protein kinase activity"/>
    <property type="evidence" value="ECO:0007669"/>
    <property type="project" value="InterPro"/>
</dbReference>
<dbReference type="SUPFAM" id="SSF52047">
    <property type="entry name" value="RNI-like"/>
    <property type="match status" value="1"/>
</dbReference>
<evidence type="ECO:0000256" key="11">
    <source>
        <dbReference type="ARBA" id="ARBA00023136"/>
    </source>
</evidence>
<evidence type="ECO:0000256" key="9">
    <source>
        <dbReference type="ARBA" id="ARBA00022840"/>
    </source>
</evidence>
<dbReference type="PANTHER" id="PTHR48056:SF17">
    <property type="entry name" value="LEUCINE-RICH REPEAT RECEPTOR PROTEIN KINASE EMS1"/>
    <property type="match status" value="1"/>
</dbReference>
<dbReference type="FunFam" id="3.30.200.20:FF:000454">
    <property type="entry name" value="Leucine-rich repeat receptor-like tyrosine-protein kinase PXC3"/>
    <property type="match status" value="1"/>
</dbReference>
<dbReference type="GO" id="GO:0016020">
    <property type="term" value="C:membrane"/>
    <property type="evidence" value="ECO:0007669"/>
    <property type="project" value="UniProtKB-SubCell"/>
</dbReference>
<keyword evidence="11 14" id="KW-0472">Membrane</keyword>
<dbReference type="Proteomes" id="UP001345219">
    <property type="component" value="Chromosome 14"/>
</dbReference>
<evidence type="ECO:0000256" key="15">
    <source>
        <dbReference type="SAM" id="SignalP"/>
    </source>
</evidence>
<evidence type="ECO:0000313" key="17">
    <source>
        <dbReference type="EMBL" id="KAK4777731.1"/>
    </source>
</evidence>
<proteinExistence type="inferred from homology"/>
<dbReference type="InterPro" id="IPR001245">
    <property type="entry name" value="Ser-Thr/Tyr_kinase_cat_dom"/>
</dbReference>
<evidence type="ECO:0000313" key="18">
    <source>
        <dbReference type="Proteomes" id="UP001345219"/>
    </source>
</evidence>
<dbReference type="Pfam" id="PF00560">
    <property type="entry name" value="LRR_1"/>
    <property type="match status" value="6"/>
</dbReference>
<keyword evidence="12" id="KW-0675">Receptor</keyword>
<evidence type="ECO:0000256" key="5">
    <source>
        <dbReference type="ARBA" id="ARBA00022692"/>
    </source>
</evidence>
<dbReference type="Pfam" id="PF08263">
    <property type="entry name" value="LRRNT_2"/>
    <property type="match status" value="1"/>
</dbReference>
<dbReference type="EMBL" id="JAXIOK010000002">
    <property type="protein sequence ID" value="KAK4777731.1"/>
    <property type="molecule type" value="Genomic_DNA"/>
</dbReference>
<keyword evidence="18" id="KW-1185">Reference proteome</keyword>
<dbReference type="InterPro" id="IPR032675">
    <property type="entry name" value="LRR_dom_sf"/>
</dbReference>
<dbReference type="Gene3D" id="1.10.510.10">
    <property type="entry name" value="Transferase(Phosphotransferase) domain 1"/>
    <property type="match status" value="1"/>
</dbReference>
<evidence type="ECO:0000256" key="7">
    <source>
        <dbReference type="ARBA" id="ARBA00022737"/>
    </source>
</evidence>
<feature type="chain" id="PRO_5043016912" description="Protein kinase domain-containing protein" evidence="15">
    <location>
        <begin position="37"/>
        <end position="958"/>
    </location>
</feature>
<keyword evidence="3" id="KW-0433">Leucine-rich repeat</keyword>
<gene>
    <name evidence="17" type="ORF">SAY87_017918</name>
</gene>
<dbReference type="Pfam" id="PF07714">
    <property type="entry name" value="PK_Tyr_Ser-Thr"/>
    <property type="match status" value="1"/>
</dbReference>
<dbReference type="FunFam" id="3.80.10.10:FF:000512">
    <property type="entry name" value="Leucine-rich repeat receptor-like serine/threonine-protein kinase BAM3"/>
    <property type="match status" value="1"/>
</dbReference>
<comment type="caution">
    <text evidence="17">The sequence shown here is derived from an EMBL/GenBank/DDBJ whole genome shotgun (WGS) entry which is preliminary data.</text>
</comment>
<dbReference type="InterPro" id="IPR000719">
    <property type="entry name" value="Prot_kinase_dom"/>
</dbReference>
<dbReference type="SUPFAM" id="SSF52058">
    <property type="entry name" value="L domain-like"/>
    <property type="match status" value="1"/>
</dbReference>
<accession>A0AAN7L2H0</accession>
<keyword evidence="9" id="KW-0067">ATP-binding</keyword>
<keyword evidence="8" id="KW-0547">Nucleotide-binding</keyword>
<keyword evidence="4" id="KW-0808">Transferase</keyword>
<evidence type="ECO:0000256" key="14">
    <source>
        <dbReference type="SAM" id="Phobius"/>
    </source>
</evidence>
<evidence type="ECO:0000256" key="3">
    <source>
        <dbReference type="ARBA" id="ARBA00022614"/>
    </source>
</evidence>
<dbReference type="AlphaFoldDB" id="A0AAN7L2H0"/>
<dbReference type="GO" id="GO:0033612">
    <property type="term" value="F:receptor serine/threonine kinase binding"/>
    <property type="evidence" value="ECO:0007669"/>
    <property type="project" value="TreeGrafter"/>
</dbReference>
<organism evidence="17 18">
    <name type="scientific">Trapa incisa</name>
    <dbReference type="NCBI Taxonomy" id="236973"/>
    <lineage>
        <taxon>Eukaryota</taxon>
        <taxon>Viridiplantae</taxon>
        <taxon>Streptophyta</taxon>
        <taxon>Embryophyta</taxon>
        <taxon>Tracheophyta</taxon>
        <taxon>Spermatophyta</taxon>
        <taxon>Magnoliopsida</taxon>
        <taxon>eudicotyledons</taxon>
        <taxon>Gunneridae</taxon>
        <taxon>Pentapetalae</taxon>
        <taxon>rosids</taxon>
        <taxon>malvids</taxon>
        <taxon>Myrtales</taxon>
        <taxon>Lythraceae</taxon>
        <taxon>Trapa</taxon>
    </lineage>
</organism>
<dbReference type="InterPro" id="IPR001611">
    <property type="entry name" value="Leu-rich_rpt"/>
</dbReference>
<sequence length="958" mass="104105">MGNSPYRPRKMSFSLLIWVFFPVLLLLLLFFPATLSALPPDQTSSMATLSQQIPSPPPSWNTTGEIEPCKWRGVTCNPHNSSITGLSLSGLSLSSMDNLSTICKIDSLEVLDLSDNELTSIPGQFISSCGQLAGIRRLNFSYNNLTGTMPVFSSFLQLEYLDMSYNHLNRGIGSELDGLVKLRILNLSFNSFSGPLPITLWKSTALQELVLSMNHFNGSIPQEISEYQSLALIDLGHNHLSGPVPSSIGQLQELEVLVLSGNDLSGSIPDSLLNLTKLSKFSANQNHFSGKIPPVLTRSLTSLDLSYNNLGGPIPADLLALPNLFYLDLSYNQLEGSIPGGVPSSMIRLRLGSNLLDGEIPAFAFQGLCKLIYLELDNNSLSGFIPVGLGKCQSLALLNLANNKLSGSLPSDLADLSSLQVLKLQFNSLSGEMPTIIGTLTRLSQLNMSWNNLTGSIPSSISSLGKLTTLNLQHNSLSGRIPDSIANLGSLIELQLGSNRLGGLIPTMPLQLQVALNLSYNLFQGPIPSTLSDLNNLEVLDLSNNNFNGSIPDHMTRMAALTRLVLTNNQLSGVIPKFGTEVKVEIDGNVNLIWPPTASVNSRKKRNDIALAVIISLAVVVFISMLTILLIFSASRRFYRVDSEQVPSEEGISPPQVVQCAILTTNRLHRSNIDFNKAMEAVADSSKIILKTRFSTYYDATMPSGMRYYVKKLNWSDKLFQLGSQGTFVREVEGLGKLNNSNVMAPLAYVLTEDSAYLFYEFPQMGTLSNAFHSSSSELDWASRYSIAVGVAQGLAFLHDCSSGPILLLDLSSKSILLKSLKEPQVGDIELCKVIDPSKSTGSLSTVAGSVGYIPPEYAYTMRITMAGNVYSFGVVLLELLTGKAAVSEGTELAKWVLVKSSQQDKWDHVLDHSISRTSPAVRSQMLAALKIALTCVSPSPEARPKMKSVLRMLLNAR</sequence>
<evidence type="ECO:0000256" key="13">
    <source>
        <dbReference type="ARBA" id="ARBA00023180"/>
    </source>
</evidence>
<dbReference type="PROSITE" id="PS51450">
    <property type="entry name" value="LRR"/>
    <property type="match status" value="1"/>
</dbReference>
<keyword evidence="5 14" id="KW-0812">Transmembrane</keyword>
<reference evidence="17 18" key="1">
    <citation type="journal article" date="2023" name="Hortic Res">
        <title>Pangenome of water caltrop reveals structural variations and asymmetric subgenome divergence after allopolyploidization.</title>
        <authorList>
            <person name="Zhang X."/>
            <person name="Chen Y."/>
            <person name="Wang L."/>
            <person name="Yuan Y."/>
            <person name="Fang M."/>
            <person name="Shi L."/>
            <person name="Lu R."/>
            <person name="Comes H.P."/>
            <person name="Ma Y."/>
            <person name="Chen Y."/>
            <person name="Huang G."/>
            <person name="Zhou Y."/>
            <person name="Zheng Z."/>
            <person name="Qiu Y."/>
        </authorList>
    </citation>
    <scope>NUCLEOTIDE SEQUENCE [LARGE SCALE GENOMIC DNA]</scope>
    <source>
        <tissue evidence="17">Roots</tissue>
    </source>
</reference>
<dbReference type="SUPFAM" id="SSF56112">
    <property type="entry name" value="Protein kinase-like (PK-like)"/>
    <property type="match status" value="1"/>
</dbReference>
<dbReference type="Gene3D" id="3.80.10.10">
    <property type="entry name" value="Ribonuclease Inhibitor"/>
    <property type="match status" value="3"/>
</dbReference>
<dbReference type="PRINTS" id="PR00019">
    <property type="entry name" value="LEURICHRPT"/>
</dbReference>
<dbReference type="SMART" id="SM00369">
    <property type="entry name" value="LRR_TYP"/>
    <property type="match status" value="10"/>
</dbReference>
<feature type="transmembrane region" description="Helical" evidence="14">
    <location>
        <begin position="609"/>
        <end position="632"/>
    </location>
</feature>
<evidence type="ECO:0000256" key="6">
    <source>
        <dbReference type="ARBA" id="ARBA00022729"/>
    </source>
</evidence>
<dbReference type="InterPro" id="IPR011009">
    <property type="entry name" value="Kinase-like_dom_sf"/>
</dbReference>
<feature type="signal peptide" evidence="15">
    <location>
        <begin position="1"/>
        <end position="36"/>
    </location>
</feature>
<keyword evidence="7" id="KW-0677">Repeat</keyword>
<dbReference type="FunFam" id="3.80.10.10:FF:000041">
    <property type="entry name" value="LRR receptor-like serine/threonine-protein kinase ERECTA"/>
    <property type="match status" value="1"/>
</dbReference>
<dbReference type="PANTHER" id="PTHR48056">
    <property type="entry name" value="LRR RECEPTOR-LIKE SERINE/THREONINE-PROTEIN KINASE-RELATED"/>
    <property type="match status" value="1"/>
</dbReference>
<dbReference type="FunFam" id="3.80.10.10:FF:000095">
    <property type="entry name" value="LRR receptor-like serine/threonine-protein kinase GSO1"/>
    <property type="match status" value="1"/>
</dbReference>
<dbReference type="Pfam" id="PF13855">
    <property type="entry name" value="LRR_8"/>
    <property type="match status" value="3"/>
</dbReference>
<comment type="similarity">
    <text evidence="2">Belongs to the RLP family.</text>
</comment>
<evidence type="ECO:0000256" key="8">
    <source>
        <dbReference type="ARBA" id="ARBA00022741"/>
    </source>
</evidence>
<evidence type="ECO:0000256" key="1">
    <source>
        <dbReference type="ARBA" id="ARBA00004479"/>
    </source>
</evidence>
<dbReference type="InterPro" id="IPR003591">
    <property type="entry name" value="Leu-rich_rpt_typical-subtyp"/>
</dbReference>
<dbReference type="GO" id="GO:0005524">
    <property type="term" value="F:ATP binding"/>
    <property type="evidence" value="ECO:0007669"/>
    <property type="project" value="UniProtKB-KW"/>
</dbReference>
<dbReference type="InterPro" id="IPR013210">
    <property type="entry name" value="LRR_N_plant-typ"/>
</dbReference>
<evidence type="ECO:0000256" key="10">
    <source>
        <dbReference type="ARBA" id="ARBA00022989"/>
    </source>
</evidence>
<evidence type="ECO:0000256" key="2">
    <source>
        <dbReference type="ARBA" id="ARBA00009592"/>
    </source>
</evidence>
<evidence type="ECO:0000256" key="4">
    <source>
        <dbReference type="ARBA" id="ARBA00022679"/>
    </source>
</evidence>
<dbReference type="InterPro" id="IPR050647">
    <property type="entry name" value="Plant_LRR-RLKs"/>
</dbReference>